<feature type="transmembrane region" description="Helical" evidence="2">
    <location>
        <begin position="71"/>
        <end position="93"/>
    </location>
</feature>
<feature type="region of interest" description="Disordered" evidence="1">
    <location>
        <begin position="110"/>
        <end position="132"/>
    </location>
</feature>
<dbReference type="eggNOG" id="ENOG5033A46">
    <property type="taxonomic scope" value="Bacteria"/>
</dbReference>
<reference evidence="4 5" key="1">
    <citation type="journal article" date="2010" name="Stand. Genomic Sci.">
        <title>Complete genome sequence of Streptosporangium roseum type strain (NI 9100).</title>
        <authorList>
            <person name="Nolan M."/>
            <person name="Sikorski J."/>
            <person name="Jando M."/>
            <person name="Lucas S."/>
            <person name="Lapidus A."/>
            <person name="Glavina Del Rio T."/>
            <person name="Chen F."/>
            <person name="Tice H."/>
            <person name="Pitluck S."/>
            <person name="Cheng J.F."/>
            <person name="Chertkov O."/>
            <person name="Sims D."/>
            <person name="Meincke L."/>
            <person name="Brettin T."/>
            <person name="Han C."/>
            <person name="Detter J.C."/>
            <person name="Bruce D."/>
            <person name="Goodwin L."/>
            <person name="Land M."/>
            <person name="Hauser L."/>
            <person name="Chang Y.J."/>
            <person name="Jeffries C.D."/>
            <person name="Ivanova N."/>
            <person name="Mavromatis K."/>
            <person name="Mikhailova N."/>
            <person name="Chen A."/>
            <person name="Palaniappan K."/>
            <person name="Chain P."/>
            <person name="Rohde M."/>
            <person name="Goker M."/>
            <person name="Bristow J."/>
            <person name="Eisen J.A."/>
            <person name="Markowitz V."/>
            <person name="Hugenholtz P."/>
            <person name="Kyrpides N.C."/>
            <person name="Klenk H.P."/>
        </authorList>
    </citation>
    <scope>NUCLEOTIDE SEQUENCE [LARGE SCALE GENOMIC DNA]</scope>
    <source>
        <strain evidence="5">ATCC 12428 / DSM 43021 / JCM 3005 / NI 9100</strain>
    </source>
</reference>
<feature type="transmembrane region" description="Helical" evidence="2">
    <location>
        <begin position="29"/>
        <end position="59"/>
    </location>
</feature>
<dbReference type="AlphaFoldDB" id="D2BBL3"/>
<dbReference type="InterPro" id="IPR038468">
    <property type="entry name" value="MmpS_C"/>
</dbReference>
<keyword evidence="2" id="KW-1133">Transmembrane helix</keyword>
<keyword evidence="5" id="KW-1185">Reference proteome</keyword>
<dbReference type="Pfam" id="PF13828">
    <property type="entry name" value="DUF4190"/>
    <property type="match status" value="1"/>
</dbReference>
<dbReference type="EMBL" id="CP001814">
    <property type="protein sequence ID" value="ACZ86082.1"/>
    <property type="molecule type" value="Genomic_DNA"/>
</dbReference>
<proteinExistence type="predicted"/>
<protein>
    <recommendedName>
        <fullName evidence="3">DUF4190 domain-containing protein</fullName>
    </recommendedName>
</protein>
<keyword evidence="2" id="KW-0472">Membrane</keyword>
<feature type="domain" description="DUF4190" evidence="3">
    <location>
        <begin position="29"/>
        <end position="90"/>
    </location>
</feature>
<dbReference type="InterPro" id="IPR025241">
    <property type="entry name" value="DUF4190"/>
</dbReference>
<dbReference type="KEGG" id="sro:Sros_3135"/>
<sequence length="228" mass="23840">MSYPPGYGRQPPPGYGYGYATPPPKTNGLAVASLVLGLTGFITCGFTSILAVVFGHVALGQIRRDRTDGHSMALAGVILGWILTGLWILYWMLVVSGIVGAGFTALDDPGPGTGRTQLSPSSPPAAQDEQENTSGAHTVLLEAIGSDGATSAGNITYSVKYGIKQEQGVPLPYSKEIKVGDTPYLYLWAQNAGAKGSVTCRITVDDEVMWEDVAKGPYGVCTVTGNTP</sequence>
<keyword evidence="2" id="KW-0812">Transmembrane</keyword>
<dbReference type="HOGENOM" id="CLU_099357_0_0_11"/>
<dbReference type="RefSeq" id="WP_012889827.1">
    <property type="nucleotide sequence ID" value="NC_013595.1"/>
</dbReference>
<gene>
    <name evidence="4" type="ordered locus">Sros_3135</name>
</gene>
<dbReference type="STRING" id="479432.Sros_3135"/>
<evidence type="ECO:0000313" key="5">
    <source>
        <dbReference type="Proteomes" id="UP000002029"/>
    </source>
</evidence>
<dbReference type="OrthoDB" id="4374883at2"/>
<dbReference type="Proteomes" id="UP000002029">
    <property type="component" value="Chromosome"/>
</dbReference>
<name>D2BBL3_STRRD</name>
<evidence type="ECO:0000256" key="2">
    <source>
        <dbReference type="SAM" id="Phobius"/>
    </source>
</evidence>
<evidence type="ECO:0000259" key="3">
    <source>
        <dbReference type="Pfam" id="PF13828"/>
    </source>
</evidence>
<dbReference type="Gene3D" id="2.60.40.2880">
    <property type="entry name" value="MmpS1-5, C-terminal soluble domain"/>
    <property type="match status" value="1"/>
</dbReference>
<accession>D2BBL3</accession>
<organism evidence="4 5">
    <name type="scientific">Streptosporangium roseum (strain ATCC 12428 / DSM 43021 / JCM 3005 / KCTC 9067 / NCIMB 10171 / NRRL 2505 / NI 9100)</name>
    <dbReference type="NCBI Taxonomy" id="479432"/>
    <lineage>
        <taxon>Bacteria</taxon>
        <taxon>Bacillati</taxon>
        <taxon>Actinomycetota</taxon>
        <taxon>Actinomycetes</taxon>
        <taxon>Streptosporangiales</taxon>
        <taxon>Streptosporangiaceae</taxon>
        <taxon>Streptosporangium</taxon>
    </lineage>
</organism>
<evidence type="ECO:0000313" key="4">
    <source>
        <dbReference type="EMBL" id="ACZ86082.1"/>
    </source>
</evidence>
<evidence type="ECO:0000256" key="1">
    <source>
        <dbReference type="SAM" id="MobiDB-lite"/>
    </source>
</evidence>